<dbReference type="Gene3D" id="3.30.70.3270">
    <property type="match status" value="1"/>
</dbReference>
<evidence type="ECO:0000313" key="14">
    <source>
        <dbReference type="EMBL" id="HJE39882.1"/>
    </source>
</evidence>
<reference evidence="14" key="2">
    <citation type="submission" date="2021-09" db="EMBL/GenBank/DDBJ databases">
        <authorList>
            <person name="Gilroy R."/>
        </authorList>
    </citation>
    <scope>NUCLEOTIDE SEQUENCE</scope>
    <source>
        <strain evidence="14">4100</strain>
    </source>
</reference>
<keyword evidence="10" id="KW-0830">Ubiquinone</keyword>
<keyword evidence="1" id="KW-1003">Cell membrane</keyword>
<evidence type="ECO:0000256" key="12">
    <source>
        <dbReference type="SAM" id="MobiDB-lite"/>
    </source>
</evidence>
<dbReference type="AlphaFoldDB" id="A0A921JIU1"/>
<dbReference type="PANTHER" id="PTHR10849:SF24">
    <property type="entry name" value="NADH-QUINONE OXIDOREDUCTASE SUBUNIT I 2"/>
    <property type="match status" value="1"/>
</dbReference>
<feature type="compositionally biased region" description="Low complexity" evidence="12">
    <location>
        <begin position="184"/>
        <end position="194"/>
    </location>
</feature>
<evidence type="ECO:0000256" key="5">
    <source>
        <dbReference type="ARBA" id="ARBA00022737"/>
    </source>
</evidence>
<dbReference type="PROSITE" id="PS51379">
    <property type="entry name" value="4FE4S_FER_2"/>
    <property type="match status" value="2"/>
</dbReference>
<dbReference type="Pfam" id="PF12838">
    <property type="entry name" value="Fer4_7"/>
    <property type="match status" value="1"/>
</dbReference>
<comment type="caution">
    <text evidence="14">The sequence shown here is derived from an EMBL/GenBank/DDBJ whole genome shotgun (WGS) entry which is preliminary data.</text>
</comment>
<evidence type="ECO:0000256" key="9">
    <source>
        <dbReference type="ARBA" id="ARBA00023027"/>
    </source>
</evidence>
<keyword evidence="9" id="KW-0520">NAD</keyword>
<dbReference type="GO" id="GO:0016020">
    <property type="term" value="C:membrane"/>
    <property type="evidence" value="ECO:0007669"/>
    <property type="project" value="InterPro"/>
</dbReference>
<dbReference type="GO" id="GO:0051539">
    <property type="term" value="F:4 iron, 4 sulfur cluster binding"/>
    <property type="evidence" value="ECO:0007669"/>
    <property type="project" value="UniProtKB-KW"/>
</dbReference>
<keyword evidence="7" id="KW-0408">Iron</keyword>
<dbReference type="PANTHER" id="PTHR10849">
    <property type="entry name" value="NADH DEHYDROGENASE UBIQUINONE IRON-SULFUR PROTEIN 8, MITOCHONDRIAL"/>
    <property type="match status" value="1"/>
</dbReference>
<keyword evidence="2" id="KW-0004">4Fe-4S</keyword>
<evidence type="ECO:0000256" key="3">
    <source>
        <dbReference type="ARBA" id="ARBA00022719"/>
    </source>
</evidence>
<evidence type="ECO:0000259" key="13">
    <source>
        <dbReference type="PROSITE" id="PS51379"/>
    </source>
</evidence>
<name>A0A921JIU1_9BACT</name>
<keyword evidence="8" id="KW-0411">Iron-sulfur</keyword>
<feature type="compositionally biased region" description="Low complexity" evidence="12">
    <location>
        <begin position="211"/>
        <end position="223"/>
    </location>
</feature>
<dbReference type="InterPro" id="IPR017896">
    <property type="entry name" value="4Fe4S_Fe-S-bd"/>
</dbReference>
<proteinExistence type="predicted"/>
<evidence type="ECO:0000256" key="7">
    <source>
        <dbReference type="ARBA" id="ARBA00023004"/>
    </source>
</evidence>
<evidence type="ECO:0000313" key="15">
    <source>
        <dbReference type="Proteomes" id="UP000711407"/>
    </source>
</evidence>
<dbReference type="GO" id="GO:0048038">
    <property type="term" value="F:quinone binding"/>
    <property type="evidence" value="ECO:0007669"/>
    <property type="project" value="UniProtKB-KW"/>
</dbReference>
<evidence type="ECO:0000256" key="1">
    <source>
        <dbReference type="ARBA" id="ARBA00022475"/>
    </source>
</evidence>
<keyword evidence="4" id="KW-0479">Metal-binding</keyword>
<dbReference type="GO" id="GO:0046872">
    <property type="term" value="F:metal ion binding"/>
    <property type="evidence" value="ECO:0007669"/>
    <property type="project" value="UniProtKB-KW"/>
</dbReference>
<keyword evidence="11" id="KW-0472">Membrane</keyword>
<keyword evidence="3" id="KW-0874">Quinone</keyword>
<evidence type="ECO:0000256" key="11">
    <source>
        <dbReference type="ARBA" id="ARBA00023136"/>
    </source>
</evidence>
<dbReference type="GO" id="GO:0016651">
    <property type="term" value="F:oxidoreductase activity, acting on NAD(P)H"/>
    <property type="evidence" value="ECO:0007669"/>
    <property type="project" value="InterPro"/>
</dbReference>
<dbReference type="InterPro" id="IPR010226">
    <property type="entry name" value="NADH_quinone_OxRdtase_chainI"/>
</dbReference>
<sequence>MGSVKDYFSSLGTGVASLLKGMSVTGKEFRTPKITERYPENRETVHVPQRFRACLELVYDAEGRHKCIACGTCERACPNGTIKLDIDTIETWDGKKKKHLAGYNYDLGSCTFCQLCATNCPTNALTFSNDFEQAVFTRDKLVKQLKYRPDIPEPEPSEEEKKRILAEREAKLAAAKAAAEAKKAAAAAAPAKDASPTNAVQQPKADEAPKQDPLAKALAAAAGDPEKLAKIKAAMAAKAAREAAKGNK</sequence>
<feature type="domain" description="4Fe-4S ferredoxin-type" evidence="13">
    <location>
        <begin position="101"/>
        <end position="130"/>
    </location>
</feature>
<evidence type="ECO:0000256" key="10">
    <source>
        <dbReference type="ARBA" id="ARBA00023075"/>
    </source>
</evidence>
<dbReference type="SUPFAM" id="SSF54862">
    <property type="entry name" value="4Fe-4S ferredoxins"/>
    <property type="match status" value="1"/>
</dbReference>
<dbReference type="EMBL" id="DYXT01000047">
    <property type="protein sequence ID" value="HJE39882.1"/>
    <property type="molecule type" value="Genomic_DNA"/>
</dbReference>
<evidence type="ECO:0000256" key="8">
    <source>
        <dbReference type="ARBA" id="ARBA00023014"/>
    </source>
</evidence>
<feature type="region of interest" description="Disordered" evidence="12">
    <location>
        <begin position="184"/>
        <end position="224"/>
    </location>
</feature>
<dbReference type="InterPro" id="IPR017900">
    <property type="entry name" value="4Fe4S_Fe_S_CS"/>
</dbReference>
<dbReference type="PROSITE" id="PS00198">
    <property type="entry name" value="4FE4S_FER_1"/>
    <property type="match status" value="2"/>
</dbReference>
<evidence type="ECO:0000256" key="4">
    <source>
        <dbReference type="ARBA" id="ARBA00022723"/>
    </source>
</evidence>
<evidence type="ECO:0000256" key="6">
    <source>
        <dbReference type="ARBA" id="ARBA00022967"/>
    </source>
</evidence>
<protein>
    <submittedName>
        <fullName evidence="14">NADH-quinone oxidoreductase subunit I</fullName>
    </submittedName>
</protein>
<accession>A0A921JIU1</accession>
<keyword evidence="5" id="KW-0677">Repeat</keyword>
<keyword evidence="6" id="KW-1278">Translocase</keyword>
<reference evidence="14" key="1">
    <citation type="journal article" date="2021" name="PeerJ">
        <title>Extensive microbial diversity within the chicken gut microbiome revealed by metagenomics and culture.</title>
        <authorList>
            <person name="Gilroy R."/>
            <person name="Ravi A."/>
            <person name="Getino M."/>
            <person name="Pursley I."/>
            <person name="Horton D.L."/>
            <person name="Alikhan N.F."/>
            <person name="Baker D."/>
            <person name="Gharbi K."/>
            <person name="Hall N."/>
            <person name="Watson M."/>
            <person name="Adriaenssens E.M."/>
            <person name="Foster-Nyarko E."/>
            <person name="Jarju S."/>
            <person name="Secka A."/>
            <person name="Antonio M."/>
            <person name="Oren A."/>
            <person name="Chaudhuri R.R."/>
            <person name="La Ragione R."/>
            <person name="Hildebrand F."/>
            <person name="Pallen M.J."/>
        </authorList>
    </citation>
    <scope>NUCLEOTIDE SEQUENCE</scope>
    <source>
        <strain evidence="14">4100</strain>
    </source>
</reference>
<gene>
    <name evidence="14" type="ORF">K8V47_09020</name>
</gene>
<feature type="domain" description="4Fe-4S ferredoxin-type" evidence="13">
    <location>
        <begin position="55"/>
        <end position="87"/>
    </location>
</feature>
<evidence type="ECO:0000256" key="2">
    <source>
        <dbReference type="ARBA" id="ARBA00022485"/>
    </source>
</evidence>
<organism evidence="14 15">
    <name type="scientific">Candidatus Amulumruptor caecigallinarius</name>
    <dbReference type="NCBI Taxonomy" id="2109911"/>
    <lineage>
        <taxon>Bacteria</taxon>
        <taxon>Pseudomonadati</taxon>
        <taxon>Bacteroidota</taxon>
        <taxon>Bacteroidia</taxon>
        <taxon>Bacteroidales</taxon>
        <taxon>Muribaculaceae</taxon>
        <taxon>Candidatus Amulumruptor</taxon>
    </lineage>
</organism>
<dbReference type="Proteomes" id="UP000711407">
    <property type="component" value="Unassembled WGS sequence"/>
</dbReference>